<keyword evidence="3 6" id="KW-0812">Transmembrane</keyword>
<evidence type="ECO:0000256" key="6">
    <source>
        <dbReference type="SAM" id="Phobius"/>
    </source>
</evidence>
<gene>
    <name evidence="7" type="ORF">VZ95_14400</name>
</gene>
<dbReference type="Gene3D" id="1.20.1260.100">
    <property type="entry name" value="TspO/MBR protein"/>
    <property type="match status" value="1"/>
</dbReference>
<evidence type="ECO:0000313" key="8">
    <source>
        <dbReference type="Proteomes" id="UP000033774"/>
    </source>
</evidence>
<evidence type="ECO:0000256" key="5">
    <source>
        <dbReference type="ARBA" id="ARBA00023136"/>
    </source>
</evidence>
<reference evidence="7 8" key="1">
    <citation type="submission" date="2015-03" db="EMBL/GenBank/DDBJ databases">
        <title>Draft genome sequence of Elstera litoralis.</title>
        <authorList>
            <person name="Rahalkar M.C."/>
            <person name="Dhakephalkar P.K."/>
            <person name="Pore S.D."/>
            <person name="Arora P."/>
            <person name="Kapse N.G."/>
            <person name="Pandit P.S."/>
        </authorList>
    </citation>
    <scope>NUCLEOTIDE SEQUENCE [LARGE SCALE GENOMIC DNA]</scope>
    <source>
        <strain evidence="7 8">Dia-1</strain>
    </source>
</reference>
<feature type="transmembrane region" description="Helical" evidence="6">
    <location>
        <begin position="44"/>
        <end position="63"/>
    </location>
</feature>
<evidence type="ECO:0000256" key="1">
    <source>
        <dbReference type="ARBA" id="ARBA00004141"/>
    </source>
</evidence>
<dbReference type="InterPro" id="IPR038330">
    <property type="entry name" value="TspO/MBR-related_sf"/>
</dbReference>
<organism evidence="7 8">
    <name type="scientific">Elstera litoralis</name>
    <dbReference type="NCBI Taxonomy" id="552518"/>
    <lineage>
        <taxon>Bacteria</taxon>
        <taxon>Pseudomonadati</taxon>
        <taxon>Pseudomonadota</taxon>
        <taxon>Alphaproteobacteria</taxon>
        <taxon>Rhodospirillales</taxon>
        <taxon>Rhodospirillaceae</taxon>
        <taxon>Elstera</taxon>
    </lineage>
</organism>
<keyword evidence="4 6" id="KW-1133">Transmembrane helix</keyword>
<dbReference type="AlphaFoldDB" id="A0A0F3ITM7"/>
<comment type="caution">
    <text evidence="7">The sequence shown here is derived from an EMBL/GenBank/DDBJ whole genome shotgun (WGS) entry which is preliminary data.</text>
</comment>
<name>A0A0F3ITM7_9PROT</name>
<evidence type="ECO:0000256" key="2">
    <source>
        <dbReference type="ARBA" id="ARBA00007524"/>
    </source>
</evidence>
<sequence length="147" mass="16352">MFLRAGGYVALALVLNGLVFGLGWNATGVTRQVSQPWFAPPGWAIGLVWTLLLAGMGAADALLSARLPGAARARLLGRVLALDCLAYPFFTRWRPIVFGRGSRGMWVRQYWRPLRLPARIRRIGAPHSPSPWWRFGRLMRPRLSSSG</sequence>
<evidence type="ECO:0000313" key="7">
    <source>
        <dbReference type="EMBL" id="KJV08964.1"/>
    </source>
</evidence>
<dbReference type="EMBL" id="LAJY01000400">
    <property type="protein sequence ID" value="KJV08964.1"/>
    <property type="molecule type" value="Genomic_DNA"/>
</dbReference>
<proteinExistence type="inferred from homology"/>
<dbReference type="InterPro" id="IPR004307">
    <property type="entry name" value="TspO_MBR"/>
</dbReference>
<keyword evidence="5 6" id="KW-0472">Membrane</keyword>
<keyword evidence="8" id="KW-1185">Reference proteome</keyword>
<comment type="subcellular location">
    <subcellularLocation>
        <location evidence="1">Membrane</location>
        <topology evidence="1">Multi-pass membrane protein</topology>
    </subcellularLocation>
</comment>
<evidence type="ECO:0000256" key="4">
    <source>
        <dbReference type="ARBA" id="ARBA00022989"/>
    </source>
</evidence>
<accession>A0A0F3ITM7</accession>
<protein>
    <submittedName>
        <fullName evidence="7">Uncharacterized protein</fullName>
    </submittedName>
</protein>
<dbReference type="Proteomes" id="UP000033774">
    <property type="component" value="Unassembled WGS sequence"/>
</dbReference>
<dbReference type="Pfam" id="PF03073">
    <property type="entry name" value="TspO_MBR"/>
    <property type="match status" value="1"/>
</dbReference>
<dbReference type="GO" id="GO:0016020">
    <property type="term" value="C:membrane"/>
    <property type="evidence" value="ECO:0007669"/>
    <property type="project" value="UniProtKB-SubCell"/>
</dbReference>
<evidence type="ECO:0000256" key="3">
    <source>
        <dbReference type="ARBA" id="ARBA00022692"/>
    </source>
</evidence>
<comment type="similarity">
    <text evidence="2">Belongs to the TspO/BZRP family.</text>
</comment>
<feature type="transmembrane region" description="Helical" evidence="6">
    <location>
        <begin position="7"/>
        <end position="24"/>
    </location>
</feature>